<dbReference type="SUPFAM" id="SSF52141">
    <property type="entry name" value="Uracil-DNA glycosylase-like"/>
    <property type="match status" value="1"/>
</dbReference>
<dbReference type="Gene3D" id="3.40.470.10">
    <property type="entry name" value="Uracil-DNA glycosylase-like domain"/>
    <property type="match status" value="1"/>
</dbReference>
<dbReference type="SMART" id="SM00987">
    <property type="entry name" value="UreE_C"/>
    <property type="match status" value="1"/>
</dbReference>
<evidence type="ECO:0000256" key="2">
    <source>
        <dbReference type="ARBA" id="ARBA00002631"/>
    </source>
</evidence>
<dbReference type="GO" id="GO:0004844">
    <property type="term" value="F:uracil DNA N-glycosylase activity"/>
    <property type="evidence" value="ECO:0007669"/>
    <property type="project" value="UniProtKB-UniRule"/>
</dbReference>
<dbReference type="NCBIfam" id="TIGR00628">
    <property type="entry name" value="ung"/>
    <property type="match status" value="1"/>
</dbReference>
<feature type="active site" description="Proton acceptor" evidence="9 10">
    <location>
        <position position="65"/>
    </location>
</feature>
<dbReference type="NCBIfam" id="NF003592">
    <property type="entry name" value="PRK05254.1-5"/>
    <property type="match status" value="1"/>
</dbReference>
<evidence type="ECO:0000256" key="7">
    <source>
        <dbReference type="ARBA" id="ARBA00022801"/>
    </source>
</evidence>
<dbReference type="HAMAP" id="MF_00148">
    <property type="entry name" value="UDG"/>
    <property type="match status" value="1"/>
</dbReference>
<dbReference type="NCBIfam" id="NF003588">
    <property type="entry name" value="PRK05254.1-1"/>
    <property type="match status" value="1"/>
</dbReference>
<accession>F2K4Y5</accession>
<sequence length="224" mass="25065">MLNLTSDWLEKLAPEIEKDYMLSLTDFLDSESQKGKVIYPEAEERYTALNCTSFDNVKVVILGQDPYHGPDQAHGLSFSVKPGIKVPPSLVNIYKELESDLGIPVAQHGYLESWANQGVLLLNSVLTVEASKAGAHQKKGWETFTDRIVTLLNGEREGIVFLLWGSYAQKKGKMIDRSKHLVLESVHPSPLSAYRGFFGCRHFSETNTYLKQTGQAPIDWAAHL</sequence>
<evidence type="ECO:0000313" key="14">
    <source>
        <dbReference type="Proteomes" id="UP000001062"/>
    </source>
</evidence>
<dbReference type="PROSITE" id="PS00130">
    <property type="entry name" value="U_DNA_GLYCOSYLASE"/>
    <property type="match status" value="1"/>
</dbReference>
<evidence type="ECO:0000256" key="4">
    <source>
        <dbReference type="ARBA" id="ARBA00012030"/>
    </source>
</evidence>
<evidence type="ECO:0000256" key="3">
    <source>
        <dbReference type="ARBA" id="ARBA00008184"/>
    </source>
</evidence>
<evidence type="ECO:0000256" key="5">
    <source>
        <dbReference type="ARBA" id="ARBA00018429"/>
    </source>
</evidence>
<comment type="function">
    <text evidence="2 9 11">Excises uracil residues from the DNA which can arise as a result of misincorporation of dUMP residues by DNA polymerase or due to deamination of cytosine.</text>
</comment>
<dbReference type="PANTHER" id="PTHR11264:SF0">
    <property type="entry name" value="URACIL-DNA GLYCOSYLASE"/>
    <property type="match status" value="1"/>
</dbReference>
<dbReference type="Proteomes" id="UP000001062">
    <property type="component" value="Chromosome"/>
</dbReference>
<organism evidence="13 14">
    <name type="scientific">Marinomonas mediterranea (strain ATCC 700492 / JCM 21426 / NBRC 103028 / MMB-1)</name>
    <dbReference type="NCBI Taxonomy" id="717774"/>
    <lineage>
        <taxon>Bacteria</taxon>
        <taxon>Pseudomonadati</taxon>
        <taxon>Pseudomonadota</taxon>
        <taxon>Gammaproteobacteria</taxon>
        <taxon>Oceanospirillales</taxon>
        <taxon>Oceanospirillaceae</taxon>
        <taxon>Marinomonas</taxon>
    </lineage>
</organism>
<dbReference type="InterPro" id="IPR018085">
    <property type="entry name" value="Ura-DNA_Glyclase_AS"/>
</dbReference>
<evidence type="ECO:0000256" key="1">
    <source>
        <dbReference type="ARBA" id="ARBA00001400"/>
    </source>
</evidence>
<dbReference type="STRING" id="717774.Marme_3412"/>
<dbReference type="PANTHER" id="PTHR11264">
    <property type="entry name" value="URACIL-DNA GLYCOSYLASE"/>
    <property type="match status" value="1"/>
</dbReference>
<feature type="domain" description="Uracil-DNA glycosylase-like" evidence="12">
    <location>
        <begin position="50"/>
        <end position="210"/>
    </location>
</feature>
<dbReference type="NCBIfam" id="NF003591">
    <property type="entry name" value="PRK05254.1-4"/>
    <property type="match status" value="1"/>
</dbReference>
<dbReference type="CDD" id="cd10027">
    <property type="entry name" value="UDG-F1-like"/>
    <property type="match status" value="1"/>
</dbReference>
<evidence type="ECO:0000256" key="8">
    <source>
        <dbReference type="ARBA" id="ARBA00023204"/>
    </source>
</evidence>
<dbReference type="FunFam" id="3.40.470.10:FF:000001">
    <property type="entry name" value="Uracil-DNA glycosylase"/>
    <property type="match status" value="1"/>
</dbReference>
<dbReference type="eggNOG" id="COG0692">
    <property type="taxonomic scope" value="Bacteria"/>
</dbReference>
<dbReference type="NCBIfam" id="NF003589">
    <property type="entry name" value="PRK05254.1-2"/>
    <property type="match status" value="1"/>
</dbReference>
<evidence type="ECO:0000259" key="12">
    <source>
        <dbReference type="SMART" id="SM00986"/>
    </source>
</evidence>
<proteinExistence type="inferred from homology"/>
<evidence type="ECO:0000256" key="9">
    <source>
        <dbReference type="HAMAP-Rule" id="MF_00148"/>
    </source>
</evidence>
<evidence type="ECO:0000256" key="10">
    <source>
        <dbReference type="PROSITE-ProRule" id="PRU10072"/>
    </source>
</evidence>
<dbReference type="EMBL" id="CP002583">
    <property type="protein sequence ID" value="ADZ92628.1"/>
    <property type="molecule type" value="Genomic_DNA"/>
</dbReference>
<dbReference type="KEGG" id="mme:Marme_3412"/>
<dbReference type="Pfam" id="PF03167">
    <property type="entry name" value="UDG"/>
    <property type="match status" value="1"/>
</dbReference>
<dbReference type="EC" id="3.2.2.27" evidence="4 9"/>
<comment type="similarity">
    <text evidence="3 9 11">Belongs to the uracil-DNA glycosylase (UDG) superfamily. UNG family.</text>
</comment>
<dbReference type="GO" id="GO:0005737">
    <property type="term" value="C:cytoplasm"/>
    <property type="evidence" value="ECO:0007669"/>
    <property type="project" value="UniProtKB-SubCell"/>
</dbReference>
<keyword evidence="8 9" id="KW-0234">DNA repair</keyword>
<keyword evidence="14" id="KW-1185">Reference proteome</keyword>
<dbReference type="AlphaFoldDB" id="F2K4Y5"/>
<dbReference type="InterPro" id="IPR036895">
    <property type="entry name" value="Uracil-DNA_glycosylase-like_sf"/>
</dbReference>
<gene>
    <name evidence="9" type="primary">ung</name>
    <name evidence="13" type="ordered locus">Marme_3412</name>
</gene>
<reference evidence="13 14" key="1">
    <citation type="journal article" date="2012" name="Stand. Genomic Sci.">
        <title>Complete genome sequence of the melanogenic marine bacterium Marinomonas mediterranea type strain (MMB-1(T)).</title>
        <authorList>
            <person name="Lucas-Elio P."/>
            <person name="Goodwin L."/>
            <person name="Woyke T."/>
            <person name="Pitluck S."/>
            <person name="Nolan M."/>
            <person name="Kyrpides N.C."/>
            <person name="Detter J.C."/>
            <person name="Copeland A."/>
            <person name="Teshima H."/>
            <person name="Bruce D."/>
            <person name="Detter C."/>
            <person name="Tapia R."/>
            <person name="Han S."/>
            <person name="Land M.L."/>
            <person name="Ivanova N."/>
            <person name="Mikhailova N."/>
            <person name="Johnston A.W."/>
            <person name="Sanchez-Amat A."/>
        </authorList>
    </citation>
    <scope>NUCLEOTIDE SEQUENCE [LARGE SCALE GENOMIC DNA]</scope>
    <source>
        <strain evidence="14">ATCC 700492 / JCM 21426 / NBRC 103028 / MMB-1</strain>
    </source>
</reference>
<dbReference type="InterPro" id="IPR005122">
    <property type="entry name" value="Uracil-DNA_glycosylase-like"/>
</dbReference>
<evidence type="ECO:0000256" key="11">
    <source>
        <dbReference type="RuleBase" id="RU003780"/>
    </source>
</evidence>
<keyword evidence="6 9" id="KW-0227">DNA damage</keyword>
<dbReference type="PATRIC" id="fig|717774.3.peg.3513"/>
<dbReference type="OrthoDB" id="9804372at2"/>
<comment type="catalytic activity">
    <reaction evidence="1 9 11">
        <text>Hydrolyzes single-stranded DNA or mismatched double-stranded DNA and polynucleotides, releasing free uracil.</text>
        <dbReference type="EC" id="3.2.2.27"/>
    </reaction>
</comment>
<comment type="subcellular location">
    <subcellularLocation>
        <location evidence="9">Cytoplasm</location>
    </subcellularLocation>
</comment>
<protein>
    <recommendedName>
        <fullName evidence="5 9">Uracil-DNA glycosylase</fullName>
        <shortName evidence="9">UDG</shortName>
        <ecNumber evidence="4 9">3.2.2.27</ecNumber>
    </recommendedName>
</protein>
<evidence type="ECO:0000256" key="6">
    <source>
        <dbReference type="ARBA" id="ARBA00022763"/>
    </source>
</evidence>
<dbReference type="RefSeq" id="WP_013662530.1">
    <property type="nucleotide sequence ID" value="NC_015276.1"/>
</dbReference>
<dbReference type="GO" id="GO:0097510">
    <property type="term" value="P:base-excision repair, AP site formation via deaminated base removal"/>
    <property type="evidence" value="ECO:0007669"/>
    <property type="project" value="TreeGrafter"/>
</dbReference>
<keyword evidence="7 9" id="KW-0378">Hydrolase</keyword>
<dbReference type="InterPro" id="IPR002043">
    <property type="entry name" value="UDG_fam1"/>
</dbReference>
<evidence type="ECO:0000313" key="13">
    <source>
        <dbReference type="EMBL" id="ADZ92628.1"/>
    </source>
</evidence>
<dbReference type="SMART" id="SM00986">
    <property type="entry name" value="UDG"/>
    <property type="match status" value="1"/>
</dbReference>
<dbReference type="HOGENOM" id="CLU_032162_3_1_6"/>
<name>F2K4Y5_MARM1</name>
<keyword evidence="9" id="KW-0963">Cytoplasm</keyword>